<dbReference type="InterPro" id="IPR020904">
    <property type="entry name" value="Sc_DH/Rdtase_CS"/>
</dbReference>
<dbReference type="InterPro" id="IPR051687">
    <property type="entry name" value="Peroxisomal_Beta-Oxidation"/>
</dbReference>
<evidence type="ECO:0000256" key="1">
    <source>
        <dbReference type="ARBA" id="ARBA00006484"/>
    </source>
</evidence>
<keyword evidence="2" id="KW-0560">Oxidoreductase</keyword>
<dbReference type="PRINTS" id="PR00081">
    <property type="entry name" value="GDHRDH"/>
</dbReference>
<dbReference type="SMART" id="SM00822">
    <property type="entry name" value="PKS_KR"/>
    <property type="match status" value="1"/>
</dbReference>
<comment type="caution">
    <text evidence="5">The sequence shown here is derived from an EMBL/GenBank/DDBJ whole genome shotgun (WGS) entry which is preliminary data.</text>
</comment>
<proteinExistence type="inferred from homology"/>
<dbReference type="InterPro" id="IPR057326">
    <property type="entry name" value="KR_dom"/>
</dbReference>
<evidence type="ECO:0000313" key="6">
    <source>
        <dbReference type="Proteomes" id="UP001379235"/>
    </source>
</evidence>
<dbReference type="InterPro" id="IPR036291">
    <property type="entry name" value="NAD(P)-bd_dom_sf"/>
</dbReference>
<comment type="similarity">
    <text evidence="1 3">Belongs to the short-chain dehydrogenases/reductases (SDR) family.</text>
</comment>
<name>A0ABU8SCR7_9SPHN</name>
<dbReference type="Pfam" id="PF00106">
    <property type="entry name" value="adh_short"/>
    <property type="match status" value="1"/>
</dbReference>
<organism evidence="5 6">
    <name type="scientific">Novosphingobium aquae</name>
    <dbReference type="NCBI Taxonomy" id="3133435"/>
    <lineage>
        <taxon>Bacteria</taxon>
        <taxon>Pseudomonadati</taxon>
        <taxon>Pseudomonadota</taxon>
        <taxon>Alphaproteobacteria</taxon>
        <taxon>Sphingomonadales</taxon>
        <taxon>Sphingomonadaceae</taxon>
        <taxon>Novosphingobium</taxon>
    </lineage>
</organism>
<reference evidence="5 6" key="1">
    <citation type="submission" date="2024-03" db="EMBL/GenBank/DDBJ databases">
        <authorList>
            <person name="Jo J.-H."/>
        </authorList>
    </citation>
    <scope>NUCLEOTIDE SEQUENCE [LARGE SCALE GENOMIC DNA]</scope>
    <source>
        <strain evidence="5 6">AS3R-12</strain>
    </source>
</reference>
<dbReference type="EMBL" id="JBBHJY010000010">
    <property type="protein sequence ID" value="MEJ6011744.1"/>
    <property type="molecule type" value="Genomic_DNA"/>
</dbReference>
<dbReference type="SUPFAM" id="SSF51735">
    <property type="entry name" value="NAD(P)-binding Rossmann-fold domains"/>
    <property type="match status" value="1"/>
</dbReference>
<dbReference type="PANTHER" id="PTHR45024">
    <property type="entry name" value="DEHYDROGENASES, SHORT CHAIN"/>
    <property type="match status" value="1"/>
</dbReference>
<dbReference type="Gene3D" id="3.40.50.720">
    <property type="entry name" value="NAD(P)-binding Rossmann-like Domain"/>
    <property type="match status" value="1"/>
</dbReference>
<evidence type="ECO:0000256" key="2">
    <source>
        <dbReference type="ARBA" id="ARBA00023002"/>
    </source>
</evidence>
<accession>A0ABU8SCR7</accession>
<dbReference type="InterPro" id="IPR002347">
    <property type="entry name" value="SDR_fam"/>
</dbReference>
<feature type="domain" description="Ketoreductase" evidence="4">
    <location>
        <begin position="11"/>
        <end position="199"/>
    </location>
</feature>
<evidence type="ECO:0000256" key="3">
    <source>
        <dbReference type="RuleBase" id="RU000363"/>
    </source>
</evidence>
<dbReference type="PROSITE" id="PS00061">
    <property type="entry name" value="ADH_SHORT"/>
    <property type="match status" value="1"/>
</dbReference>
<gene>
    <name evidence="5" type="ORF">WG900_17670</name>
</gene>
<keyword evidence="6" id="KW-1185">Reference proteome</keyword>
<evidence type="ECO:0000259" key="4">
    <source>
        <dbReference type="SMART" id="SM00822"/>
    </source>
</evidence>
<sequence length="309" mass="32420">MALNEKRFDGRVAIITGAGGGLGRDYALLLASRGARVVVNDLGTSRQGEGADIGMAAAVVAEIRAAGGEAVANGDSVATAVGCAGIVKTALDTWGKVDILIHNATINRRGPFRDLSFQDFSAVLDVHLSGAFHLAKEVFPRMCDAGYGRIVFVASIAGLYGERNVAAYCTAKGAINGLSNALALEGLDHGVGVNCIVPAAKTRLVEGRDVEGFPPWGPELVAPALAWLAHEDCKASGKLLVSLAGRMAEAFPAETRGVFQPEWSIEDVAARSDEIFDRAHVETFSSVPRGFHEHLGFSFEMARAGTAND</sequence>
<dbReference type="PRINTS" id="PR00080">
    <property type="entry name" value="SDRFAMILY"/>
</dbReference>
<dbReference type="PANTHER" id="PTHR45024:SF2">
    <property type="entry name" value="SCP2 DOMAIN-CONTAINING PROTEIN"/>
    <property type="match status" value="1"/>
</dbReference>
<evidence type="ECO:0000313" key="5">
    <source>
        <dbReference type="EMBL" id="MEJ6011744.1"/>
    </source>
</evidence>
<dbReference type="Proteomes" id="UP001379235">
    <property type="component" value="Unassembled WGS sequence"/>
</dbReference>
<protein>
    <submittedName>
        <fullName evidence="5">SDR family NAD(P)-dependent oxidoreductase</fullName>
    </submittedName>
</protein>